<name>A0A1G1ZV60_9BACT</name>
<sequence>MGFWGWTLVIGFILFGVAFPFAVLVGKLFKKRPAESEAWEEGKDSDEERLRRWYRGSPPV</sequence>
<evidence type="ECO:0000256" key="1">
    <source>
        <dbReference type="SAM" id="MobiDB-lite"/>
    </source>
</evidence>
<organism evidence="3 4">
    <name type="scientific">Candidatus Harrisonbacteria bacterium RIFOXYA1_FULL_48_8</name>
    <dbReference type="NCBI Taxonomy" id="1798411"/>
    <lineage>
        <taxon>Bacteria</taxon>
        <taxon>Candidatus Harrisoniibacteriota</taxon>
    </lineage>
</organism>
<comment type="caution">
    <text evidence="3">The sequence shown here is derived from an EMBL/GenBank/DDBJ whole genome shotgun (WGS) entry which is preliminary data.</text>
</comment>
<proteinExistence type="predicted"/>
<keyword evidence="2" id="KW-1133">Transmembrane helix</keyword>
<evidence type="ECO:0000313" key="4">
    <source>
        <dbReference type="Proteomes" id="UP000176626"/>
    </source>
</evidence>
<accession>A0A1G1ZV60</accession>
<keyword evidence="2" id="KW-0472">Membrane</keyword>
<evidence type="ECO:0000313" key="3">
    <source>
        <dbReference type="EMBL" id="OGY68381.1"/>
    </source>
</evidence>
<reference evidence="3 4" key="1">
    <citation type="journal article" date="2016" name="Nat. Commun.">
        <title>Thousands of microbial genomes shed light on interconnected biogeochemical processes in an aquifer system.</title>
        <authorList>
            <person name="Anantharaman K."/>
            <person name="Brown C.T."/>
            <person name="Hug L.A."/>
            <person name="Sharon I."/>
            <person name="Castelle C.J."/>
            <person name="Probst A.J."/>
            <person name="Thomas B.C."/>
            <person name="Singh A."/>
            <person name="Wilkins M.J."/>
            <person name="Karaoz U."/>
            <person name="Brodie E.L."/>
            <person name="Williams K.H."/>
            <person name="Hubbard S.S."/>
            <person name="Banfield J.F."/>
        </authorList>
    </citation>
    <scope>NUCLEOTIDE SEQUENCE [LARGE SCALE GENOMIC DNA]</scope>
</reference>
<dbReference type="AlphaFoldDB" id="A0A1G1ZV60"/>
<feature type="region of interest" description="Disordered" evidence="1">
    <location>
        <begin position="35"/>
        <end position="60"/>
    </location>
</feature>
<protein>
    <submittedName>
        <fullName evidence="3">Uncharacterized protein</fullName>
    </submittedName>
</protein>
<feature type="transmembrane region" description="Helical" evidence="2">
    <location>
        <begin position="6"/>
        <end position="26"/>
    </location>
</feature>
<gene>
    <name evidence="3" type="ORF">A2214_01645</name>
</gene>
<evidence type="ECO:0000256" key="2">
    <source>
        <dbReference type="SAM" id="Phobius"/>
    </source>
</evidence>
<feature type="compositionally biased region" description="Basic and acidic residues" evidence="1">
    <location>
        <begin position="35"/>
        <end position="51"/>
    </location>
</feature>
<dbReference type="Proteomes" id="UP000176626">
    <property type="component" value="Unassembled WGS sequence"/>
</dbReference>
<keyword evidence="2" id="KW-0812">Transmembrane</keyword>
<dbReference type="EMBL" id="MHJN01000029">
    <property type="protein sequence ID" value="OGY68381.1"/>
    <property type="molecule type" value="Genomic_DNA"/>
</dbReference>